<proteinExistence type="inferred from homology"/>
<dbReference type="InterPro" id="IPR022813">
    <property type="entry name" value="SecD/SecF_arch_bac"/>
</dbReference>
<evidence type="ECO:0000256" key="7">
    <source>
        <dbReference type="ARBA" id="ARBA00023010"/>
    </source>
</evidence>
<reference evidence="11 12" key="1">
    <citation type="journal article" date="2019" name="Nat. Microbiol.">
        <title>Wide diversity of methane and short-chain alkane metabolisms in uncultured archaea.</title>
        <authorList>
            <person name="Borrel G."/>
            <person name="Adam P.S."/>
            <person name="McKay L.J."/>
            <person name="Chen L.X."/>
            <person name="Sierra-Garcia I.N."/>
            <person name="Sieber C.M."/>
            <person name="Letourneur Q."/>
            <person name="Ghozlane A."/>
            <person name="Andersen G.L."/>
            <person name="Li W.J."/>
            <person name="Hallam S.J."/>
            <person name="Muyzer G."/>
            <person name="de Oliveira V.M."/>
            <person name="Inskeep W.P."/>
            <person name="Banfield J.F."/>
            <person name="Gribaldo S."/>
        </authorList>
    </citation>
    <scope>NUCLEOTIDE SEQUENCE [LARGE SCALE GENOMIC DNA]</scope>
    <source>
        <strain evidence="11">NM1b</strain>
    </source>
</reference>
<dbReference type="InterPro" id="IPR048634">
    <property type="entry name" value="SecD_SecF_C"/>
</dbReference>
<feature type="domain" description="Protein export membrane protein SecD/SecF C-terminal" evidence="10">
    <location>
        <begin position="109"/>
        <end position="284"/>
    </location>
</feature>
<keyword evidence="5 9" id="KW-0653">Protein transport</keyword>
<evidence type="ECO:0000313" key="11">
    <source>
        <dbReference type="EMBL" id="RZN72631.1"/>
    </source>
</evidence>
<dbReference type="AlphaFoldDB" id="A0A520KYE1"/>
<dbReference type="HAMAP" id="MF_01464_A">
    <property type="entry name" value="SecF_A"/>
    <property type="match status" value="1"/>
</dbReference>
<keyword evidence="3 9" id="KW-1003">Cell membrane</keyword>
<keyword evidence="8 9" id="KW-0472">Membrane</keyword>
<keyword evidence="7 9" id="KW-0811">Translocation</keyword>
<evidence type="ECO:0000256" key="1">
    <source>
        <dbReference type="ARBA" id="ARBA00004651"/>
    </source>
</evidence>
<keyword evidence="4 9" id="KW-0812">Transmembrane</keyword>
<comment type="caution">
    <text evidence="11">The sequence shown here is derived from an EMBL/GenBank/DDBJ whole genome shotgun (WGS) entry which is preliminary data.</text>
</comment>
<evidence type="ECO:0000259" key="10">
    <source>
        <dbReference type="Pfam" id="PF02355"/>
    </source>
</evidence>
<dbReference type="Proteomes" id="UP000320766">
    <property type="component" value="Unassembled WGS sequence"/>
</dbReference>
<dbReference type="EMBL" id="RXIL01000027">
    <property type="protein sequence ID" value="RZN72631.1"/>
    <property type="molecule type" value="Genomic_DNA"/>
</dbReference>
<comment type="subcellular location">
    <subcellularLocation>
        <location evidence="1 9">Cell membrane</location>
        <topology evidence="1 9">Multi-pass membrane protein</topology>
    </subcellularLocation>
</comment>
<feature type="transmembrane region" description="Helical" evidence="9">
    <location>
        <begin position="178"/>
        <end position="198"/>
    </location>
</feature>
<evidence type="ECO:0000256" key="5">
    <source>
        <dbReference type="ARBA" id="ARBA00022927"/>
    </source>
</evidence>
<evidence type="ECO:0000313" key="12">
    <source>
        <dbReference type="Proteomes" id="UP000320766"/>
    </source>
</evidence>
<accession>A0A520KYE1</accession>
<dbReference type="GO" id="GO:0006605">
    <property type="term" value="P:protein targeting"/>
    <property type="evidence" value="ECO:0007669"/>
    <property type="project" value="UniProtKB-UniRule"/>
</dbReference>
<feature type="transmembrane region" description="Helical" evidence="9">
    <location>
        <begin position="125"/>
        <end position="145"/>
    </location>
</feature>
<feature type="transmembrane region" description="Helical" evidence="9">
    <location>
        <begin position="219"/>
        <end position="244"/>
    </location>
</feature>
<feature type="transmembrane region" description="Helical" evidence="9">
    <location>
        <begin position="15"/>
        <end position="34"/>
    </location>
</feature>
<evidence type="ECO:0000256" key="3">
    <source>
        <dbReference type="ARBA" id="ARBA00022475"/>
    </source>
</evidence>
<feature type="transmembrane region" description="Helical" evidence="9">
    <location>
        <begin position="152"/>
        <end position="172"/>
    </location>
</feature>
<dbReference type="PANTHER" id="PTHR30081">
    <property type="entry name" value="PROTEIN-EXPORT MEMBRANE PROTEIN SEC"/>
    <property type="match status" value="1"/>
</dbReference>
<comment type="subunit">
    <text evidence="9">Part of the protein translocation apparatus. Forms a complex with SecD.</text>
</comment>
<comment type="function">
    <text evidence="9">Involved in protein export.</text>
</comment>
<sequence length="289" mass="32290">MKELDLYNMPRKKMIGIPLVILIVCIGILCFSYASNGSPVKLGYDFTGGTAVSVPSSKAVEEVEQKYQGYDLLFVREIGSRTMLQFGPMSSEKNSQLKEEITGEYGEDVMFSHTGAAFGRDLQRWAEIAVLMAFALMATIVFIVFRHPLPSFIIVFCAGADIIIAMAMMNVFGIELSLGTVAALLMLIGYSVDTDILLTNKVLKERKHSKEDFKRIFKTGYTMTTTSLAAIVVMFLVSTFSYLFTSYTQISILREISAILIFGLVADLWNTWLFNVGMLKSYIEKRGTR</sequence>
<dbReference type="PANTHER" id="PTHR30081:SF8">
    <property type="entry name" value="PROTEIN TRANSLOCASE SUBUNIT SECF"/>
    <property type="match status" value="1"/>
</dbReference>
<keyword evidence="6 9" id="KW-1133">Transmembrane helix</keyword>
<dbReference type="Gene3D" id="1.20.1640.10">
    <property type="entry name" value="Multidrug efflux transporter AcrB transmembrane domain"/>
    <property type="match status" value="1"/>
</dbReference>
<dbReference type="SUPFAM" id="SSF82866">
    <property type="entry name" value="Multidrug efflux transporter AcrB transmembrane domain"/>
    <property type="match status" value="1"/>
</dbReference>
<dbReference type="GO" id="GO:0005886">
    <property type="term" value="C:plasma membrane"/>
    <property type="evidence" value="ECO:0007669"/>
    <property type="project" value="UniProtKB-SubCell"/>
</dbReference>
<organism evidence="11 12">
    <name type="scientific">Candidatus Methanolliviera hydrocarbonicum</name>
    <dbReference type="NCBI Taxonomy" id="2491085"/>
    <lineage>
        <taxon>Archaea</taxon>
        <taxon>Methanobacteriati</taxon>
        <taxon>Methanobacteriota</taxon>
        <taxon>Candidatus Methanoliparia</taxon>
        <taxon>Candidatus Methanoliparales</taxon>
        <taxon>Candidatus Methanollivieraceae</taxon>
        <taxon>Candidatus Methanolliviera</taxon>
    </lineage>
</organism>
<gene>
    <name evidence="9" type="primary">secF</name>
    <name evidence="11" type="ORF">EF807_01420</name>
</gene>
<keyword evidence="2 9" id="KW-0813">Transport</keyword>
<comment type="similarity">
    <text evidence="9">Belongs to the SecD/SecF family. SecF subfamily.</text>
</comment>
<name>A0A520KYE1_9EURY</name>
<feature type="transmembrane region" description="Helical" evidence="9">
    <location>
        <begin position="256"/>
        <end position="279"/>
    </location>
</feature>
<evidence type="ECO:0000256" key="4">
    <source>
        <dbReference type="ARBA" id="ARBA00022692"/>
    </source>
</evidence>
<evidence type="ECO:0000256" key="9">
    <source>
        <dbReference type="HAMAP-Rule" id="MF_01464"/>
    </source>
</evidence>
<dbReference type="Pfam" id="PF02355">
    <property type="entry name" value="SecD_SecF_C"/>
    <property type="match status" value="1"/>
</dbReference>
<evidence type="ECO:0000256" key="8">
    <source>
        <dbReference type="ARBA" id="ARBA00023136"/>
    </source>
</evidence>
<evidence type="ECO:0000256" key="2">
    <source>
        <dbReference type="ARBA" id="ARBA00022448"/>
    </source>
</evidence>
<dbReference type="InterPro" id="IPR024921">
    <property type="entry name" value="SecF_arc"/>
</dbReference>
<dbReference type="GO" id="GO:0065002">
    <property type="term" value="P:intracellular protein transmembrane transport"/>
    <property type="evidence" value="ECO:0007669"/>
    <property type="project" value="UniProtKB-UniRule"/>
</dbReference>
<protein>
    <recommendedName>
        <fullName evidence="9">Protein-export membrane protein SecF</fullName>
    </recommendedName>
</protein>
<evidence type="ECO:0000256" key="6">
    <source>
        <dbReference type="ARBA" id="ARBA00022989"/>
    </source>
</evidence>